<dbReference type="InterPro" id="IPR029044">
    <property type="entry name" value="Nucleotide-diphossugar_trans"/>
</dbReference>
<sequence>MACSTCAVVGLARNVAGHLPATIERIERLGGGFADYRVFVYENDSSDLTPDMLRVWAAANERVHVQSEQLGDPTHPPLRCLTRAASMASYRTQCQRYVRDNWAGVDYVCVLDLDLAGGWLEDGVAHTFGSPGWDFVGSYGVIIQRRRLSPYVPLHYDTWAYRSEGSYDEVSGREGNLLSWRLGDPLQPVYSCFGGMGFYRTEAFLSATYGGEDCEHVVLHRRMRQRGYGRQFLNPSQLSLYGRKTKRWDPVVIALDRFQQRLRRRPQSEADRHVA</sequence>
<name>A0A518K3N7_9BACT</name>
<dbReference type="Gene3D" id="3.90.550.10">
    <property type="entry name" value="Spore Coat Polysaccharide Biosynthesis Protein SpsA, Chain A"/>
    <property type="match status" value="1"/>
</dbReference>
<evidence type="ECO:0000313" key="2">
    <source>
        <dbReference type="Proteomes" id="UP000316426"/>
    </source>
</evidence>
<dbReference type="SUPFAM" id="SSF53448">
    <property type="entry name" value="Nucleotide-diphospho-sugar transferases"/>
    <property type="match status" value="1"/>
</dbReference>
<accession>A0A518K3N7</accession>
<dbReference type="KEGG" id="bmei:Spa11_05880"/>
<dbReference type="Proteomes" id="UP000316426">
    <property type="component" value="Chromosome"/>
</dbReference>
<keyword evidence="2" id="KW-1185">Reference proteome</keyword>
<evidence type="ECO:0008006" key="3">
    <source>
        <dbReference type="Google" id="ProtNLM"/>
    </source>
</evidence>
<dbReference type="RefSeq" id="WP_145107179.1">
    <property type="nucleotide sequence ID" value="NZ_CP036349.1"/>
</dbReference>
<gene>
    <name evidence="1" type="ORF">Spa11_05880</name>
</gene>
<evidence type="ECO:0000313" key="1">
    <source>
        <dbReference type="EMBL" id="QDV72413.1"/>
    </source>
</evidence>
<dbReference type="AlphaFoldDB" id="A0A518K3N7"/>
<dbReference type="EMBL" id="CP036349">
    <property type="protein sequence ID" value="QDV72413.1"/>
    <property type="molecule type" value="Genomic_DNA"/>
</dbReference>
<protein>
    <recommendedName>
        <fullName evidence="3">Glycosyl transferase family 2</fullName>
    </recommendedName>
</protein>
<organism evidence="1 2">
    <name type="scientific">Botrimarina mediterranea</name>
    <dbReference type="NCBI Taxonomy" id="2528022"/>
    <lineage>
        <taxon>Bacteria</taxon>
        <taxon>Pseudomonadati</taxon>
        <taxon>Planctomycetota</taxon>
        <taxon>Planctomycetia</taxon>
        <taxon>Pirellulales</taxon>
        <taxon>Lacipirellulaceae</taxon>
        <taxon>Botrimarina</taxon>
    </lineage>
</organism>
<reference evidence="1 2" key="1">
    <citation type="submission" date="2019-02" db="EMBL/GenBank/DDBJ databases">
        <title>Deep-cultivation of Planctomycetes and their phenomic and genomic characterization uncovers novel biology.</title>
        <authorList>
            <person name="Wiegand S."/>
            <person name="Jogler M."/>
            <person name="Boedeker C."/>
            <person name="Pinto D."/>
            <person name="Vollmers J."/>
            <person name="Rivas-Marin E."/>
            <person name="Kohn T."/>
            <person name="Peeters S.H."/>
            <person name="Heuer A."/>
            <person name="Rast P."/>
            <person name="Oberbeckmann S."/>
            <person name="Bunk B."/>
            <person name="Jeske O."/>
            <person name="Meyerdierks A."/>
            <person name="Storesund J.E."/>
            <person name="Kallscheuer N."/>
            <person name="Luecker S."/>
            <person name="Lage O.M."/>
            <person name="Pohl T."/>
            <person name="Merkel B.J."/>
            <person name="Hornburger P."/>
            <person name="Mueller R.-W."/>
            <person name="Bruemmer F."/>
            <person name="Labrenz M."/>
            <person name="Spormann A.M."/>
            <person name="Op den Camp H."/>
            <person name="Overmann J."/>
            <person name="Amann R."/>
            <person name="Jetten M.S.M."/>
            <person name="Mascher T."/>
            <person name="Medema M.H."/>
            <person name="Devos D.P."/>
            <person name="Kaster A.-K."/>
            <person name="Ovreas L."/>
            <person name="Rohde M."/>
            <person name="Galperin M.Y."/>
            <person name="Jogler C."/>
        </authorList>
    </citation>
    <scope>NUCLEOTIDE SEQUENCE [LARGE SCALE GENOMIC DNA]</scope>
    <source>
        <strain evidence="1 2">Spa11</strain>
    </source>
</reference>
<proteinExistence type="predicted"/>